<reference evidence="2" key="1">
    <citation type="submission" date="2021-02" db="EMBL/GenBank/DDBJ databases">
        <authorList>
            <person name="Dougan E. K."/>
            <person name="Rhodes N."/>
            <person name="Thang M."/>
            <person name="Chan C."/>
        </authorList>
    </citation>
    <scope>NUCLEOTIDE SEQUENCE</scope>
</reference>
<proteinExistence type="predicted"/>
<dbReference type="GO" id="GO:0015074">
    <property type="term" value="P:DNA integration"/>
    <property type="evidence" value="ECO:0007669"/>
    <property type="project" value="InterPro"/>
</dbReference>
<sequence length="254" mass="28294">MIKWIGHRLVGNQSGSEKGNAADRAALNAALHHAFFFLNRAREFCDSGGVDHEQILRGVDVVLKRNGMKADRWDAADEVVVQFRKTKTDQEAFGCTRAHYCSGEEVFCPIKAMEGLEKHFPNRFDGGKEAHLPLFRWSNGKVIRRDEVQHTPREAATAAGLPPERFMSHSLRIGGASGNRRNRNCKEVWTLDQLSFPRLPVGLGGSNTVALQVKWLRVEPRSILPEQLAGKCLAMPARRVYISRAGAQRATVLG</sequence>
<evidence type="ECO:0008006" key="4">
    <source>
        <dbReference type="Google" id="ProtNLM"/>
    </source>
</evidence>
<name>A0A813J9X9_POLGL</name>
<dbReference type="InterPro" id="IPR011010">
    <property type="entry name" value="DNA_brk_join_enz"/>
</dbReference>
<dbReference type="Gene3D" id="1.10.443.10">
    <property type="entry name" value="Intergrase catalytic core"/>
    <property type="match status" value="1"/>
</dbReference>
<dbReference type="AlphaFoldDB" id="A0A813J9X9"/>
<evidence type="ECO:0000313" key="3">
    <source>
        <dbReference type="Proteomes" id="UP000626109"/>
    </source>
</evidence>
<comment type="caution">
    <text evidence="2">The sequence shown here is derived from an EMBL/GenBank/DDBJ whole genome shotgun (WGS) entry which is preliminary data.</text>
</comment>
<evidence type="ECO:0000256" key="1">
    <source>
        <dbReference type="ARBA" id="ARBA00023172"/>
    </source>
</evidence>
<organism evidence="2 3">
    <name type="scientific">Polarella glacialis</name>
    <name type="common">Dinoflagellate</name>
    <dbReference type="NCBI Taxonomy" id="89957"/>
    <lineage>
        <taxon>Eukaryota</taxon>
        <taxon>Sar</taxon>
        <taxon>Alveolata</taxon>
        <taxon>Dinophyceae</taxon>
        <taxon>Suessiales</taxon>
        <taxon>Suessiaceae</taxon>
        <taxon>Polarella</taxon>
    </lineage>
</organism>
<dbReference type="InterPro" id="IPR013762">
    <property type="entry name" value="Integrase-like_cat_sf"/>
</dbReference>
<gene>
    <name evidence="2" type="ORF">PGLA2088_LOCUS17671</name>
</gene>
<accession>A0A813J9X9</accession>
<protein>
    <recommendedName>
        <fullName evidence="4">Tyr recombinase domain-containing protein</fullName>
    </recommendedName>
</protein>
<dbReference type="GO" id="GO:0006310">
    <property type="term" value="P:DNA recombination"/>
    <property type="evidence" value="ECO:0007669"/>
    <property type="project" value="UniProtKB-KW"/>
</dbReference>
<dbReference type="Proteomes" id="UP000626109">
    <property type="component" value="Unassembled WGS sequence"/>
</dbReference>
<dbReference type="SUPFAM" id="SSF56349">
    <property type="entry name" value="DNA breaking-rejoining enzymes"/>
    <property type="match status" value="1"/>
</dbReference>
<keyword evidence="1" id="KW-0233">DNA recombination</keyword>
<dbReference type="GO" id="GO:0003677">
    <property type="term" value="F:DNA binding"/>
    <property type="evidence" value="ECO:0007669"/>
    <property type="project" value="InterPro"/>
</dbReference>
<dbReference type="EMBL" id="CAJNNW010023845">
    <property type="protein sequence ID" value="CAE8671228.1"/>
    <property type="molecule type" value="Genomic_DNA"/>
</dbReference>
<evidence type="ECO:0000313" key="2">
    <source>
        <dbReference type="EMBL" id="CAE8671228.1"/>
    </source>
</evidence>